<evidence type="ECO:0000313" key="3">
    <source>
        <dbReference type="Proteomes" id="UP000703295"/>
    </source>
</evidence>
<feature type="domain" description="Outer membrane protein beta-barrel" evidence="1">
    <location>
        <begin position="21"/>
        <end position="166"/>
    </location>
</feature>
<dbReference type="Pfam" id="PF13568">
    <property type="entry name" value="OMP_b-brl_2"/>
    <property type="match status" value="1"/>
</dbReference>
<accession>A0ABS2ETU2</accession>
<dbReference type="RefSeq" id="WP_204475287.1">
    <property type="nucleotide sequence ID" value="NZ_JACJJW010000009.1"/>
</dbReference>
<name>A0ABS2ETU2_9BACE</name>
<reference evidence="2 3" key="1">
    <citation type="journal article" date="2021" name="Sci. Rep.">
        <title>The distribution of antibiotic resistance genes in chicken gut microbiota commensals.</title>
        <authorList>
            <person name="Juricova H."/>
            <person name="Matiasovicova J."/>
            <person name="Kubasova T."/>
            <person name="Cejkova D."/>
            <person name="Rychlik I."/>
        </authorList>
    </citation>
    <scope>NUCLEOTIDE SEQUENCE [LARGE SCALE GENOMIC DNA]</scope>
    <source>
        <strain evidence="2 3">An801</strain>
    </source>
</reference>
<comment type="caution">
    <text evidence="2">The sequence shown here is derived from an EMBL/GenBank/DDBJ whole genome shotgun (WGS) entry which is preliminary data.</text>
</comment>
<evidence type="ECO:0000313" key="2">
    <source>
        <dbReference type="EMBL" id="MBM6758092.1"/>
    </source>
</evidence>
<proteinExistence type="predicted"/>
<keyword evidence="3" id="KW-1185">Reference proteome</keyword>
<dbReference type="Proteomes" id="UP000703295">
    <property type="component" value="Unassembled WGS sequence"/>
</dbReference>
<protein>
    <submittedName>
        <fullName evidence="2">PorT family protein</fullName>
    </submittedName>
</protein>
<dbReference type="EMBL" id="JACJJW010000009">
    <property type="protein sequence ID" value="MBM6758092.1"/>
    <property type="molecule type" value="Genomic_DNA"/>
</dbReference>
<sequence length="191" mass="21368">MKKFLLMTIVLAMYALAGFSQIKWDGRVGVNFSNVTKMEGTKALPGFTLGLGMDYGFNESWSFQSGLMFTSKGYKVKDMYKVRPVYLDIPLLGAYKISVSESTKFVINAGPYLSFGLGGKAKYDKGGDHKVFGDDGWKRFDLGIQYGIGFELSDRYLINLTGQHGFICPWDVEIGDKSKNMNFAISLGYRF</sequence>
<evidence type="ECO:0000259" key="1">
    <source>
        <dbReference type="Pfam" id="PF13568"/>
    </source>
</evidence>
<organism evidence="2 3">
    <name type="scientific">Bacteroides mediterraneensis</name>
    <dbReference type="NCBI Taxonomy" id="1841856"/>
    <lineage>
        <taxon>Bacteria</taxon>
        <taxon>Pseudomonadati</taxon>
        <taxon>Bacteroidota</taxon>
        <taxon>Bacteroidia</taxon>
        <taxon>Bacteroidales</taxon>
        <taxon>Bacteroidaceae</taxon>
        <taxon>Bacteroides</taxon>
    </lineage>
</organism>
<dbReference type="InterPro" id="IPR025665">
    <property type="entry name" value="Beta-barrel_OMP_2"/>
</dbReference>
<gene>
    <name evidence="2" type="ORF">H6A31_05225</name>
</gene>